<sequence>MAALVVWSVLACAHVVKKQRNKRIYKYHNSHVGPRETRLLTLAPGSFFEDLKGDVQIISIDDPQHAPYEAVSYVWGPTSSRPDFIKLGSSSRRLWLPPNLAQALRYLRKKDAARTLWIDFISVRQDDHAEKAAQVALMTEIYRAAERVVVWLGHEANDSNIAIGLLDELAWMVEFDFENTRMRPTGAGALEPTWADPTEYLPYEQDELWAIYQLVHRAWFGRVWIRQEIAAADPQTAIVVCGNKTISWEMLRTALAVIANKPRHFLDLNEESSPELRFARRYEMMLLLCQPEKDYTLPDLLDQGRKFSCSDPRDRVYAVMNLASDVDNMGLTPNYDLTTSQVYQDTVLRYIQQSKNTNILASCESIAARKTMPTWVPDWSRKRIANTMPMHLASSTSEAHAGPTGNGALKASGVYCATVAEVTELFGDFVPVLQVIATVRQIAPANVLSGPYMDHAGGLLEAYCATLAWGLFDSLYNPPMESYPDHDVSIESLKLVLEQQEDSKRTSSSYDYSTLVYVTQLIATCKGRSFFTTQEGYIGLGPKYTKPGDKVYVVLGCDVPLVIRDRHSGGDRATLPGEPEFEVVGDSYVHGLMSGEALLGPLPNECKMVMDSDDPEQPTRPMFVMGPGTGAFETAHDPRLEKLRAAATSAACEKTQGGSVEELLTPENLRAAGVNVVDLNLV</sequence>
<reference evidence="3 4" key="1">
    <citation type="submission" date="2015-05" db="EMBL/GenBank/DDBJ databases">
        <authorList>
            <person name="Wang D.B."/>
            <person name="Wang M."/>
        </authorList>
    </citation>
    <scope>NUCLEOTIDE SEQUENCE [LARGE SCALE GENOMIC DNA]</scope>
    <source>
        <strain evidence="3">VL1</strain>
    </source>
</reference>
<keyword evidence="1" id="KW-0732">Signal</keyword>
<gene>
    <name evidence="3" type="ORF">BN1708_007896</name>
</gene>
<accession>A0A0G4MXJ1</accession>
<evidence type="ECO:0000256" key="1">
    <source>
        <dbReference type="SAM" id="SignalP"/>
    </source>
</evidence>
<feature type="domain" description="Heterokaryon incompatibility" evidence="2">
    <location>
        <begin position="68"/>
        <end position="228"/>
    </location>
</feature>
<keyword evidence="4" id="KW-1185">Reference proteome</keyword>
<proteinExistence type="predicted"/>
<feature type="non-terminal residue" evidence="3">
    <location>
        <position position="682"/>
    </location>
</feature>
<dbReference type="Pfam" id="PF06985">
    <property type="entry name" value="HET"/>
    <property type="match status" value="1"/>
</dbReference>
<dbReference type="InterPro" id="IPR010730">
    <property type="entry name" value="HET"/>
</dbReference>
<dbReference type="PANTHER" id="PTHR24148">
    <property type="entry name" value="ANKYRIN REPEAT DOMAIN-CONTAINING PROTEIN 39 HOMOLOG-RELATED"/>
    <property type="match status" value="1"/>
</dbReference>
<evidence type="ECO:0000259" key="2">
    <source>
        <dbReference type="Pfam" id="PF06985"/>
    </source>
</evidence>
<evidence type="ECO:0000313" key="4">
    <source>
        <dbReference type="Proteomes" id="UP000044602"/>
    </source>
</evidence>
<organism evidence="3 4">
    <name type="scientific">Verticillium longisporum</name>
    <name type="common">Verticillium dahliae var. longisporum</name>
    <dbReference type="NCBI Taxonomy" id="100787"/>
    <lineage>
        <taxon>Eukaryota</taxon>
        <taxon>Fungi</taxon>
        <taxon>Dikarya</taxon>
        <taxon>Ascomycota</taxon>
        <taxon>Pezizomycotina</taxon>
        <taxon>Sordariomycetes</taxon>
        <taxon>Hypocreomycetidae</taxon>
        <taxon>Glomerellales</taxon>
        <taxon>Plectosphaerellaceae</taxon>
        <taxon>Verticillium</taxon>
    </lineage>
</organism>
<dbReference type="AlphaFoldDB" id="A0A0G4MXJ1"/>
<dbReference type="Pfam" id="PF26639">
    <property type="entry name" value="Het-6_barrel"/>
    <property type="match status" value="1"/>
</dbReference>
<evidence type="ECO:0000313" key="3">
    <source>
        <dbReference type="EMBL" id="CRK38918.1"/>
    </source>
</evidence>
<feature type="signal peptide" evidence="1">
    <location>
        <begin position="1"/>
        <end position="18"/>
    </location>
</feature>
<dbReference type="PANTHER" id="PTHR24148:SF64">
    <property type="entry name" value="HETEROKARYON INCOMPATIBILITY DOMAIN-CONTAINING PROTEIN"/>
    <property type="match status" value="1"/>
</dbReference>
<dbReference type="STRING" id="100787.A0A0G4MXJ1"/>
<dbReference type="EMBL" id="CVQH01025749">
    <property type="protein sequence ID" value="CRK38918.1"/>
    <property type="molecule type" value="Genomic_DNA"/>
</dbReference>
<protein>
    <recommendedName>
        <fullName evidence="2">Heterokaryon incompatibility domain-containing protein</fullName>
    </recommendedName>
</protein>
<feature type="chain" id="PRO_5002567635" description="Heterokaryon incompatibility domain-containing protein" evidence="1">
    <location>
        <begin position="19"/>
        <end position="682"/>
    </location>
</feature>
<dbReference type="InterPro" id="IPR052895">
    <property type="entry name" value="HetReg/Transcr_Mod"/>
</dbReference>
<name>A0A0G4MXJ1_VERLO</name>
<dbReference type="Proteomes" id="UP000044602">
    <property type="component" value="Unassembled WGS sequence"/>
</dbReference>